<dbReference type="Proteomes" id="UP000693794">
    <property type="component" value="Segment"/>
</dbReference>
<keyword evidence="2" id="KW-1185">Reference proteome</keyword>
<sequence length="90" mass="10339">MSKVYKSIEFAKGYNRPFANFKQEFENAKVFRDMKPKLRAKELKVAHKIAAPEQYKKKSIKAIEVKDTETIEPNGDISKSISKSTKTNSK</sequence>
<protein>
    <submittedName>
        <fullName evidence="1">Uncharacterized protein</fullName>
    </submittedName>
</protein>
<gene>
    <name evidence="1" type="ORF">Danklef1_10</name>
</gene>
<accession>A0A8E5EAU7</accession>
<evidence type="ECO:0000313" key="1">
    <source>
        <dbReference type="EMBL" id="QQV90489.1"/>
    </source>
</evidence>
<evidence type="ECO:0000313" key="2">
    <source>
        <dbReference type="Proteomes" id="UP000693794"/>
    </source>
</evidence>
<proteinExistence type="predicted"/>
<dbReference type="EMBL" id="MT732458">
    <property type="protein sequence ID" value="QQV90489.1"/>
    <property type="molecule type" value="Genomic_DNA"/>
</dbReference>
<name>A0A8E5EAU7_9CAUD</name>
<organism evidence="1 2">
    <name type="scientific">Polaribacter phage Danklef_1</name>
    <dbReference type="NCBI Taxonomy" id="2745646"/>
    <lineage>
        <taxon>Viruses</taxon>
        <taxon>Duplodnaviria</taxon>
        <taxon>Heunggongvirae</taxon>
        <taxon>Uroviricota</taxon>
        <taxon>Caudoviricetes</taxon>
        <taxon>Forsetiviridae</taxon>
        <taxon>Freyavirus</taxon>
        <taxon>Freyavirus danklef</taxon>
    </lineage>
</organism>
<reference evidence="1" key="1">
    <citation type="submission" date="2020-07" db="EMBL/GenBank/DDBJ databases">
        <title>Highly diverse flavobacterial phages as mortality factor during North Sea spring blooms.</title>
        <authorList>
            <person name="Bartlau N."/>
            <person name="Wichels A."/>
            <person name="Krohne G."/>
            <person name="Adriaenssens E.M."/>
            <person name="Heins A."/>
            <person name="Fuchs B.M."/>
            <person name="Amann R."/>
            <person name="Moraru C."/>
        </authorList>
    </citation>
    <scope>NUCLEOTIDE SEQUENCE</scope>
</reference>